<keyword evidence="2" id="KW-1185">Reference proteome</keyword>
<name>A0AAD3SM13_NEPGR</name>
<evidence type="ECO:0000313" key="1">
    <source>
        <dbReference type="EMBL" id="GMH13567.1"/>
    </source>
</evidence>
<accession>A0AAD3SM13</accession>
<organism evidence="1 2">
    <name type="scientific">Nepenthes gracilis</name>
    <name type="common">Slender pitcher plant</name>
    <dbReference type="NCBI Taxonomy" id="150966"/>
    <lineage>
        <taxon>Eukaryota</taxon>
        <taxon>Viridiplantae</taxon>
        <taxon>Streptophyta</taxon>
        <taxon>Embryophyta</taxon>
        <taxon>Tracheophyta</taxon>
        <taxon>Spermatophyta</taxon>
        <taxon>Magnoliopsida</taxon>
        <taxon>eudicotyledons</taxon>
        <taxon>Gunneridae</taxon>
        <taxon>Pentapetalae</taxon>
        <taxon>Caryophyllales</taxon>
        <taxon>Nepenthaceae</taxon>
        <taxon>Nepenthes</taxon>
    </lineage>
</organism>
<evidence type="ECO:0000313" key="2">
    <source>
        <dbReference type="Proteomes" id="UP001279734"/>
    </source>
</evidence>
<proteinExistence type="predicted"/>
<dbReference type="AlphaFoldDB" id="A0AAD3SM13"/>
<gene>
    <name evidence="1" type="ORF">Nepgr_015408</name>
</gene>
<comment type="caution">
    <text evidence="1">The sequence shown here is derived from an EMBL/GenBank/DDBJ whole genome shotgun (WGS) entry which is preliminary data.</text>
</comment>
<dbReference type="EMBL" id="BSYO01000013">
    <property type="protein sequence ID" value="GMH13567.1"/>
    <property type="molecule type" value="Genomic_DNA"/>
</dbReference>
<sequence>MLSTKVAWIFSSVVRSRRYSNFPAIVKSSVGNPTPNPSSLLSVPNPNPPASVEVQRVVRGGRIHEFVIILVGRLPVAAWLRCLVSRQCFSTVRAFFCSVMIFAQIFEVLAKTFVNSSFLLEFVPGDVWLTVPLTMYADHYTGNII</sequence>
<protein>
    <submittedName>
        <fullName evidence="1">Uncharacterized protein</fullName>
    </submittedName>
</protein>
<dbReference type="Proteomes" id="UP001279734">
    <property type="component" value="Unassembled WGS sequence"/>
</dbReference>
<reference evidence="1" key="1">
    <citation type="submission" date="2023-05" db="EMBL/GenBank/DDBJ databases">
        <title>Nepenthes gracilis genome sequencing.</title>
        <authorList>
            <person name="Fukushima K."/>
        </authorList>
    </citation>
    <scope>NUCLEOTIDE SEQUENCE</scope>
    <source>
        <strain evidence="1">SING2019-196</strain>
    </source>
</reference>